<dbReference type="PIRSF" id="PIRSF001365">
    <property type="entry name" value="DHDPS"/>
    <property type="match status" value="1"/>
</dbReference>
<dbReference type="Gene3D" id="3.20.20.70">
    <property type="entry name" value="Aldolase class I"/>
    <property type="match status" value="1"/>
</dbReference>
<dbReference type="SMART" id="SM01130">
    <property type="entry name" value="DHDPS"/>
    <property type="match status" value="1"/>
</dbReference>
<dbReference type="SUPFAM" id="SSF51569">
    <property type="entry name" value="Aldolase"/>
    <property type="match status" value="1"/>
</dbReference>
<dbReference type="PANTHER" id="PTHR12128:SF66">
    <property type="entry name" value="4-HYDROXY-2-OXOGLUTARATE ALDOLASE, MITOCHONDRIAL"/>
    <property type="match status" value="1"/>
</dbReference>
<protein>
    <submittedName>
        <fullName evidence="4">Dihydrodipicolinate synthase family protein</fullName>
    </submittedName>
</protein>
<dbReference type="CDD" id="cd00408">
    <property type="entry name" value="DHDPS-like"/>
    <property type="match status" value="1"/>
</dbReference>
<keyword evidence="2 3" id="KW-0456">Lyase</keyword>
<gene>
    <name evidence="4" type="ORF">GTW58_02420</name>
</gene>
<dbReference type="Proteomes" id="UP000521379">
    <property type="component" value="Unassembled WGS sequence"/>
</dbReference>
<dbReference type="InterPro" id="IPR013785">
    <property type="entry name" value="Aldolase_TIM"/>
</dbReference>
<evidence type="ECO:0000313" key="4">
    <source>
        <dbReference type="EMBL" id="NKE08820.1"/>
    </source>
</evidence>
<dbReference type="PRINTS" id="PR00146">
    <property type="entry name" value="DHPICSNTHASE"/>
</dbReference>
<dbReference type="PANTHER" id="PTHR12128">
    <property type="entry name" value="DIHYDRODIPICOLINATE SYNTHASE"/>
    <property type="match status" value="1"/>
</dbReference>
<evidence type="ECO:0000313" key="5">
    <source>
        <dbReference type="Proteomes" id="UP000521379"/>
    </source>
</evidence>
<dbReference type="GO" id="GO:0008840">
    <property type="term" value="F:4-hydroxy-tetrahydrodipicolinate synthase activity"/>
    <property type="evidence" value="ECO:0007669"/>
    <property type="project" value="TreeGrafter"/>
</dbReference>
<sequence>MRFSGLVAYPVTPFAPGGVLDLEALSQQVGALSESGVDEICVLGTAGSFAYLSNDERGDVVRTAAAAAAGSGVPVGVGISALTTQQVLELAWDAENSGADALVVNPLSYVALRSPEIADQVETVASSVGLPLCLDNNPATTGFVYPVDLAAELTHLENVVAFKDTADSVRALQNRRHLFDQLCEPGTSFGVASPQLIIDDADPSMAWHTGLAAALPEEFVAFRAAAVTQDREALARWKQAFAPLIDVLRWERPLSSIYALNDVCGVRTAAPRRPIHPVTSQSRQRIAEAVQVVRAALRA</sequence>
<evidence type="ECO:0000256" key="2">
    <source>
        <dbReference type="ARBA" id="ARBA00023239"/>
    </source>
</evidence>
<dbReference type="EMBL" id="JAAVUN010000002">
    <property type="protein sequence ID" value="NKE08820.1"/>
    <property type="molecule type" value="Genomic_DNA"/>
</dbReference>
<reference evidence="4 5" key="1">
    <citation type="submission" date="2020-02" db="EMBL/GenBank/DDBJ databases">
        <authorList>
            <person name="Sun Q."/>
        </authorList>
    </citation>
    <scope>NUCLEOTIDE SEQUENCE [LARGE SCALE GENOMIC DNA]</scope>
    <source>
        <strain evidence="4 5">YIM 13062</strain>
    </source>
</reference>
<evidence type="ECO:0000256" key="3">
    <source>
        <dbReference type="PIRNR" id="PIRNR001365"/>
    </source>
</evidence>
<evidence type="ECO:0000256" key="1">
    <source>
        <dbReference type="ARBA" id="ARBA00007592"/>
    </source>
</evidence>
<dbReference type="InterPro" id="IPR002220">
    <property type="entry name" value="DapA-like"/>
</dbReference>
<keyword evidence="5" id="KW-1185">Reference proteome</keyword>
<dbReference type="AlphaFoldDB" id="A0A846TPF6"/>
<name>A0A846TPF6_9MICC</name>
<comment type="caution">
    <text evidence="4">The sequence shown here is derived from an EMBL/GenBank/DDBJ whole genome shotgun (WGS) entry which is preliminary data.</text>
</comment>
<proteinExistence type="inferred from homology"/>
<dbReference type="Pfam" id="PF00701">
    <property type="entry name" value="DHDPS"/>
    <property type="match status" value="1"/>
</dbReference>
<comment type="similarity">
    <text evidence="1 3">Belongs to the DapA family.</text>
</comment>
<organism evidence="4 5">
    <name type="scientific">Kocuria subflava</name>
    <dbReference type="NCBI Taxonomy" id="1736139"/>
    <lineage>
        <taxon>Bacteria</taxon>
        <taxon>Bacillati</taxon>
        <taxon>Actinomycetota</taxon>
        <taxon>Actinomycetes</taxon>
        <taxon>Micrococcales</taxon>
        <taxon>Micrococcaceae</taxon>
        <taxon>Kocuria</taxon>
    </lineage>
</organism>
<accession>A0A846TPF6</accession>